<dbReference type="AlphaFoldDB" id="A0A9D4GL13"/>
<protein>
    <submittedName>
        <fullName evidence="1">Uncharacterized protein</fullName>
    </submittedName>
</protein>
<sequence length="109" mass="11950">MSNTNSTNHTNPALDTGFSWKNTSRTGCSYTITEPEVDTTLCGRGGSLKERRCQLFKLTTLAILPGIILIVRDAVKVANDVKVLFNPVMPSGLSHPSKLDQFISKIRDV</sequence>
<organism evidence="1 2">
    <name type="scientific">Dreissena polymorpha</name>
    <name type="common">Zebra mussel</name>
    <name type="synonym">Mytilus polymorpha</name>
    <dbReference type="NCBI Taxonomy" id="45954"/>
    <lineage>
        <taxon>Eukaryota</taxon>
        <taxon>Metazoa</taxon>
        <taxon>Spiralia</taxon>
        <taxon>Lophotrochozoa</taxon>
        <taxon>Mollusca</taxon>
        <taxon>Bivalvia</taxon>
        <taxon>Autobranchia</taxon>
        <taxon>Heteroconchia</taxon>
        <taxon>Euheterodonta</taxon>
        <taxon>Imparidentia</taxon>
        <taxon>Neoheterodontei</taxon>
        <taxon>Myida</taxon>
        <taxon>Dreissenoidea</taxon>
        <taxon>Dreissenidae</taxon>
        <taxon>Dreissena</taxon>
    </lineage>
</organism>
<comment type="caution">
    <text evidence="1">The sequence shown here is derived from an EMBL/GenBank/DDBJ whole genome shotgun (WGS) entry which is preliminary data.</text>
</comment>
<accession>A0A9D4GL13</accession>
<dbReference type="EMBL" id="JAIWYP010000005">
    <property type="protein sequence ID" value="KAH3817391.1"/>
    <property type="molecule type" value="Genomic_DNA"/>
</dbReference>
<keyword evidence="2" id="KW-1185">Reference proteome</keyword>
<evidence type="ECO:0000313" key="2">
    <source>
        <dbReference type="Proteomes" id="UP000828390"/>
    </source>
</evidence>
<name>A0A9D4GL13_DREPO</name>
<gene>
    <name evidence="1" type="ORF">DPMN_118925</name>
</gene>
<reference evidence="1" key="2">
    <citation type="submission" date="2020-11" db="EMBL/GenBank/DDBJ databases">
        <authorList>
            <person name="McCartney M.A."/>
            <person name="Auch B."/>
            <person name="Kono T."/>
            <person name="Mallez S."/>
            <person name="Becker A."/>
            <person name="Gohl D.M."/>
            <person name="Silverstein K.A.T."/>
            <person name="Koren S."/>
            <person name="Bechman K.B."/>
            <person name="Herman A."/>
            <person name="Abrahante J.E."/>
            <person name="Garbe J."/>
        </authorList>
    </citation>
    <scope>NUCLEOTIDE SEQUENCE</scope>
    <source>
        <strain evidence="1">Duluth1</strain>
        <tissue evidence="1">Whole animal</tissue>
    </source>
</reference>
<reference evidence="1" key="1">
    <citation type="journal article" date="2019" name="bioRxiv">
        <title>The Genome of the Zebra Mussel, Dreissena polymorpha: A Resource for Invasive Species Research.</title>
        <authorList>
            <person name="McCartney M.A."/>
            <person name="Auch B."/>
            <person name="Kono T."/>
            <person name="Mallez S."/>
            <person name="Zhang Y."/>
            <person name="Obille A."/>
            <person name="Becker A."/>
            <person name="Abrahante J.E."/>
            <person name="Garbe J."/>
            <person name="Badalamenti J.P."/>
            <person name="Herman A."/>
            <person name="Mangelson H."/>
            <person name="Liachko I."/>
            <person name="Sullivan S."/>
            <person name="Sone E.D."/>
            <person name="Koren S."/>
            <person name="Silverstein K.A.T."/>
            <person name="Beckman K.B."/>
            <person name="Gohl D.M."/>
        </authorList>
    </citation>
    <scope>NUCLEOTIDE SEQUENCE</scope>
    <source>
        <strain evidence="1">Duluth1</strain>
        <tissue evidence="1">Whole animal</tissue>
    </source>
</reference>
<proteinExistence type="predicted"/>
<dbReference type="Proteomes" id="UP000828390">
    <property type="component" value="Unassembled WGS sequence"/>
</dbReference>
<evidence type="ECO:0000313" key="1">
    <source>
        <dbReference type="EMBL" id="KAH3817391.1"/>
    </source>
</evidence>